<dbReference type="EMBL" id="CAMPGE010007679">
    <property type="protein sequence ID" value="CAI2366591.1"/>
    <property type="molecule type" value="Genomic_DNA"/>
</dbReference>
<protein>
    <submittedName>
        <fullName evidence="2">Uncharacterized protein</fullName>
    </submittedName>
</protein>
<organism evidence="2 3">
    <name type="scientific">Euplotes crassus</name>
    <dbReference type="NCBI Taxonomy" id="5936"/>
    <lineage>
        <taxon>Eukaryota</taxon>
        <taxon>Sar</taxon>
        <taxon>Alveolata</taxon>
        <taxon>Ciliophora</taxon>
        <taxon>Intramacronucleata</taxon>
        <taxon>Spirotrichea</taxon>
        <taxon>Hypotrichia</taxon>
        <taxon>Euplotida</taxon>
        <taxon>Euplotidae</taxon>
        <taxon>Moneuplotes</taxon>
    </lineage>
</organism>
<evidence type="ECO:0000256" key="1">
    <source>
        <dbReference type="SAM" id="Coils"/>
    </source>
</evidence>
<gene>
    <name evidence="2" type="ORF">ECRASSUSDP1_LOCUS7864</name>
</gene>
<feature type="coiled-coil region" evidence="1">
    <location>
        <begin position="183"/>
        <end position="228"/>
    </location>
</feature>
<reference evidence="2" key="1">
    <citation type="submission" date="2023-07" db="EMBL/GenBank/DDBJ databases">
        <authorList>
            <consortium name="AG Swart"/>
            <person name="Singh M."/>
            <person name="Singh A."/>
            <person name="Seah K."/>
            <person name="Emmerich C."/>
        </authorList>
    </citation>
    <scope>NUCLEOTIDE SEQUENCE</scope>
    <source>
        <strain evidence="2">DP1</strain>
    </source>
</reference>
<comment type="caution">
    <text evidence="2">The sequence shown here is derived from an EMBL/GenBank/DDBJ whole genome shotgun (WGS) entry which is preliminary data.</text>
</comment>
<proteinExistence type="predicted"/>
<accession>A0AAD1UCC7</accession>
<evidence type="ECO:0000313" key="2">
    <source>
        <dbReference type="EMBL" id="CAI2366591.1"/>
    </source>
</evidence>
<keyword evidence="3" id="KW-1185">Reference proteome</keyword>
<dbReference type="AlphaFoldDB" id="A0AAD1UCC7"/>
<sequence length="481" mass="56086">MKFPKCQHRECCEVSVCYLLENELYLCQHHRLTQYPEDDSVLLVDDSTVEMNLKTIETCRKDFLAFTQMLNKGSIPPGEAALITNVEQELIHVFDELRKVQDAHKYYEFGHLSQMAMDIKDVLEKDPLYAKFLIARAWNQSLAIVKGESLKSSELVEMELKLKYNATFDKISKKSRQLRREFKQRYQQEIEDLKSKLTLERSTVERLNKELEDQSERHTEELKAPEQEKENLKINYDNIRLGLISNLNLSERSDLSLLYKIITGEDKQIRSKTILPLNLDNPKHMEFLRFLNKRMSSIHTLNLRYIPLNCREVKTFLSTHFPNKVSVLNFNCLSSLSSCVPFYLEELVEVSKRVTGWLFIYKFEVSQDQLVSLFSANRHKIWFGFTDCKLSLSSVPDFEGTLAGSTMKGLSLTSCGRSSYGDWGNNECHFENLIAGLSKEEDFRKNLKRIRMDWCGMEENDVEKILVDHGFGHVKITFYSK</sequence>
<keyword evidence="1" id="KW-0175">Coiled coil</keyword>
<evidence type="ECO:0000313" key="3">
    <source>
        <dbReference type="Proteomes" id="UP001295684"/>
    </source>
</evidence>
<name>A0AAD1UCC7_EUPCR</name>
<dbReference type="Proteomes" id="UP001295684">
    <property type="component" value="Unassembled WGS sequence"/>
</dbReference>